<accession>A0A174DR54</accession>
<dbReference type="SUPFAM" id="SSF53244">
    <property type="entry name" value="MurD-like peptide ligases, peptide-binding domain"/>
    <property type="match status" value="1"/>
</dbReference>
<keyword evidence="2" id="KW-0963">Cytoplasm</keyword>
<dbReference type="InterPro" id="IPR036565">
    <property type="entry name" value="Mur-like_cat_sf"/>
</dbReference>
<dbReference type="InterPro" id="IPR013221">
    <property type="entry name" value="Mur_ligase_cen"/>
</dbReference>
<keyword evidence="9" id="KW-0132">Cell division</keyword>
<evidence type="ECO:0000256" key="2">
    <source>
        <dbReference type="ARBA" id="ARBA00022490"/>
    </source>
</evidence>
<proteinExistence type="inferred from homology"/>
<evidence type="ECO:0000256" key="5">
    <source>
        <dbReference type="ARBA" id="ARBA00022840"/>
    </source>
</evidence>
<dbReference type="GO" id="GO:0004326">
    <property type="term" value="F:tetrahydrofolylpolyglutamate synthase activity"/>
    <property type="evidence" value="ECO:0007669"/>
    <property type="project" value="InterPro"/>
</dbReference>
<gene>
    <name evidence="12" type="primary">murE</name>
    <name evidence="12" type="ORF">ERS852381_01314</name>
</gene>
<dbReference type="PANTHER" id="PTHR23135:SF4">
    <property type="entry name" value="UDP-N-ACETYLMURAMOYL-L-ALANYL-D-GLUTAMATE--2,6-DIAMINOPIMELATE LIGASE MURE HOMOLOG, CHLOROPLASTIC"/>
    <property type="match status" value="1"/>
</dbReference>
<organism evidence="12 13">
    <name type="scientific">Collinsella aerofaciens</name>
    <dbReference type="NCBI Taxonomy" id="74426"/>
    <lineage>
        <taxon>Bacteria</taxon>
        <taxon>Bacillati</taxon>
        <taxon>Actinomycetota</taxon>
        <taxon>Coriobacteriia</taxon>
        <taxon>Coriobacteriales</taxon>
        <taxon>Coriobacteriaceae</taxon>
        <taxon>Collinsella</taxon>
    </lineage>
</organism>
<dbReference type="SUPFAM" id="SSF53623">
    <property type="entry name" value="MurD-like peptide ligases, catalytic domain"/>
    <property type="match status" value="1"/>
</dbReference>
<dbReference type="GO" id="GO:0005737">
    <property type="term" value="C:cytoplasm"/>
    <property type="evidence" value="ECO:0007669"/>
    <property type="project" value="UniProtKB-SubCell"/>
</dbReference>
<feature type="domain" description="Mur ligase central" evidence="11">
    <location>
        <begin position="126"/>
        <end position="333"/>
    </location>
</feature>
<dbReference type="InterPro" id="IPR035911">
    <property type="entry name" value="MurE/MurF_N"/>
</dbReference>
<dbReference type="Gene3D" id="3.40.1190.10">
    <property type="entry name" value="Mur-like, catalytic domain"/>
    <property type="match status" value="1"/>
</dbReference>
<dbReference type="SUPFAM" id="SSF63418">
    <property type="entry name" value="MurE/MurF N-terminal domain"/>
    <property type="match status" value="1"/>
</dbReference>
<dbReference type="Gene3D" id="3.40.1390.10">
    <property type="entry name" value="MurE/MurF, N-terminal domain"/>
    <property type="match status" value="1"/>
</dbReference>
<evidence type="ECO:0000256" key="4">
    <source>
        <dbReference type="ARBA" id="ARBA00022741"/>
    </source>
</evidence>
<dbReference type="InterPro" id="IPR005761">
    <property type="entry name" value="UDP-N-AcMur-Glu-dNH2Pim_ligase"/>
</dbReference>
<comment type="subcellular location">
    <subcellularLocation>
        <location evidence="9">Cytoplasm</location>
    </subcellularLocation>
</comment>
<dbReference type="EMBL" id="CYYP01000011">
    <property type="protein sequence ID" value="CUO27953.1"/>
    <property type="molecule type" value="Genomic_DNA"/>
</dbReference>
<protein>
    <submittedName>
        <fullName evidence="12">UDP-N-acetylmuramoyl-L-alanyl-D-glutamate--L-lysine ligase</fullName>
        <ecNumber evidence="12">6.3.2.7</ecNumber>
    </submittedName>
</protein>
<evidence type="ECO:0000256" key="1">
    <source>
        <dbReference type="ARBA" id="ARBA00005898"/>
    </source>
</evidence>
<keyword evidence="7 9" id="KW-0573">Peptidoglycan synthesis</keyword>
<dbReference type="Proteomes" id="UP000095468">
    <property type="component" value="Unassembled WGS sequence"/>
</dbReference>
<keyword evidence="9" id="KW-0131">Cell cycle</keyword>
<evidence type="ECO:0000256" key="6">
    <source>
        <dbReference type="ARBA" id="ARBA00022960"/>
    </source>
</evidence>
<dbReference type="GO" id="GO:0071555">
    <property type="term" value="P:cell wall organization"/>
    <property type="evidence" value="ECO:0007669"/>
    <property type="project" value="UniProtKB-KW"/>
</dbReference>
<dbReference type="InterPro" id="IPR036615">
    <property type="entry name" value="Mur_ligase_C_dom_sf"/>
</dbReference>
<dbReference type="GO" id="GO:0005524">
    <property type="term" value="F:ATP binding"/>
    <property type="evidence" value="ECO:0007669"/>
    <property type="project" value="UniProtKB-KW"/>
</dbReference>
<comment type="similarity">
    <text evidence="1">Belongs to the MurCDEF family. MurE subfamily.</text>
</comment>
<feature type="domain" description="Mur ligase C-terminal" evidence="10">
    <location>
        <begin position="354"/>
        <end position="473"/>
    </location>
</feature>
<keyword evidence="4" id="KW-0547">Nucleotide-binding</keyword>
<comment type="pathway">
    <text evidence="9">Cell wall biogenesis; peptidoglycan biosynthesis.</text>
</comment>
<sequence length="520" mass="56306">MHHSDSATVTTVDTLAKLLDVCGELRASEQVDERAVTGCSFDSRAVSAGDVFFCKGAAFKPAFLSMALDAGAVAFVCEESLVESLEPLAQESGAAMLVVDSVRTAMALLPPEVYDRPDHDVKIVGITGTKGKTTAAFMLQSIIKAAGESCGMIGSVSTDDGIECYESTNTTPEAPEVWRHIANCRTSGRQSMVMEVSSQALKYQRVENLPFDVACFLNIGRDHISPIEHPTFEDYFESKLRIFDQAKTAVVNLGTEEVDRVLEAASTADRLVTVGVEHPEASLWASDVRMVGFSIEFNLHGLCADDSETGEKVLLGIAGDFNVENALVAIAAAREIGIGIEAIKKGLSKLRVPGRMEVVESKDGRVICVVDYAHNQLSFRSLFSSVKRAFPASPVIALFGAAGGKAQERREQLPREAAPYSDLMIFANEDPAHEDPMKVCRELAEHVPDDTPNKIILDREAAVHAAFKAAREEYVNPDAPTIVLLLAKGDEELMHVGDEFVPIESDLSLANRLIDVTQFD</sequence>
<dbReference type="PANTHER" id="PTHR23135">
    <property type="entry name" value="MUR LIGASE FAMILY MEMBER"/>
    <property type="match status" value="1"/>
</dbReference>
<dbReference type="Gene3D" id="3.90.190.20">
    <property type="entry name" value="Mur ligase, C-terminal domain"/>
    <property type="match status" value="1"/>
</dbReference>
<dbReference type="NCBIfam" id="TIGR01085">
    <property type="entry name" value="murE"/>
    <property type="match status" value="1"/>
</dbReference>
<evidence type="ECO:0000313" key="13">
    <source>
        <dbReference type="Proteomes" id="UP000095468"/>
    </source>
</evidence>
<keyword evidence="6 9" id="KW-0133">Cell shape</keyword>
<reference evidence="12 13" key="1">
    <citation type="submission" date="2015-09" db="EMBL/GenBank/DDBJ databases">
        <authorList>
            <consortium name="Pathogen Informatics"/>
        </authorList>
    </citation>
    <scope>NUCLEOTIDE SEQUENCE [LARGE SCALE GENOMIC DNA]</scope>
    <source>
        <strain evidence="12 13">2789STDY5608823</strain>
    </source>
</reference>
<evidence type="ECO:0000313" key="12">
    <source>
        <dbReference type="EMBL" id="CUO27953.1"/>
    </source>
</evidence>
<dbReference type="Pfam" id="PF02875">
    <property type="entry name" value="Mur_ligase_C"/>
    <property type="match status" value="1"/>
</dbReference>
<evidence type="ECO:0000259" key="11">
    <source>
        <dbReference type="Pfam" id="PF08245"/>
    </source>
</evidence>
<dbReference type="UniPathway" id="UPA00219"/>
<evidence type="ECO:0000256" key="8">
    <source>
        <dbReference type="ARBA" id="ARBA00023316"/>
    </source>
</evidence>
<dbReference type="EC" id="6.3.2.7" evidence="12"/>
<evidence type="ECO:0000256" key="7">
    <source>
        <dbReference type="ARBA" id="ARBA00022984"/>
    </source>
</evidence>
<evidence type="ECO:0000256" key="9">
    <source>
        <dbReference type="RuleBase" id="RU004135"/>
    </source>
</evidence>
<evidence type="ECO:0000259" key="10">
    <source>
        <dbReference type="Pfam" id="PF02875"/>
    </source>
</evidence>
<keyword evidence="3 12" id="KW-0436">Ligase</keyword>
<dbReference type="AlphaFoldDB" id="A0A174DR54"/>
<dbReference type="InterPro" id="IPR018109">
    <property type="entry name" value="Folylpolyglutamate_synth_CS"/>
</dbReference>
<name>A0A174DR54_9ACTN</name>
<dbReference type="InterPro" id="IPR004101">
    <property type="entry name" value="Mur_ligase_C"/>
</dbReference>
<dbReference type="GO" id="GO:0047482">
    <property type="term" value="F:UDP-N-acetylmuramoyl-L-alanyl-D-glutamate-L-lysine ligase activity"/>
    <property type="evidence" value="ECO:0007669"/>
    <property type="project" value="UniProtKB-EC"/>
</dbReference>
<dbReference type="Pfam" id="PF08245">
    <property type="entry name" value="Mur_ligase_M"/>
    <property type="match status" value="1"/>
</dbReference>
<dbReference type="RefSeq" id="WP_055286763.1">
    <property type="nucleotide sequence ID" value="NZ_CYYP01000011.1"/>
</dbReference>
<dbReference type="PROSITE" id="PS01011">
    <property type="entry name" value="FOLYLPOLYGLU_SYNT_1"/>
    <property type="match status" value="1"/>
</dbReference>
<dbReference type="GO" id="GO:0009252">
    <property type="term" value="P:peptidoglycan biosynthetic process"/>
    <property type="evidence" value="ECO:0007669"/>
    <property type="project" value="UniProtKB-UniPathway"/>
</dbReference>
<evidence type="ECO:0000256" key="3">
    <source>
        <dbReference type="ARBA" id="ARBA00022598"/>
    </source>
</evidence>
<dbReference type="GO" id="GO:0008360">
    <property type="term" value="P:regulation of cell shape"/>
    <property type="evidence" value="ECO:0007669"/>
    <property type="project" value="UniProtKB-KW"/>
</dbReference>
<keyword evidence="5" id="KW-0067">ATP-binding</keyword>
<dbReference type="GO" id="GO:0051301">
    <property type="term" value="P:cell division"/>
    <property type="evidence" value="ECO:0007669"/>
    <property type="project" value="UniProtKB-KW"/>
</dbReference>
<keyword evidence="8 9" id="KW-0961">Cell wall biogenesis/degradation</keyword>